<gene>
    <name evidence="2" type="ORF">EIP91_006113</name>
</gene>
<dbReference type="STRING" id="92696.A0A4R0RM29"/>
<dbReference type="Pfam" id="PF01814">
    <property type="entry name" value="Hemerythrin"/>
    <property type="match status" value="1"/>
</dbReference>
<dbReference type="Proteomes" id="UP000292702">
    <property type="component" value="Unassembled WGS sequence"/>
</dbReference>
<sequence>MEERRYNRMADHMSSFHEHFKREFNELYDLADGSFNKRGMNLRVYLRKADDLVKHLTMHHTIEERHIFPLLARKMPEFRANEAHIKSHHGIHVGLDAMSALLQKWKADPKEYSPEDMKACLDSWREVLFKHLDEEVRDLSATNMRKYWTLQEMDRLPM</sequence>
<evidence type="ECO:0000313" key="3">
    <source>
        <dbReference type="Proteomes" id="UP000292702"/>
    </source>
</evidence>
<comment type="caution">
    <text evidence="2">The sequence shown here is derived from an EMBL/GenBank/DDBJ whole genome shotgun (WGS) entry which is preliminary data.</text>
</comment>
<dbReference type="InterPro" id="IPR053206">
    <property type="entry name" value="Dimeric_xanthone_biosynth"/>
</dbReference>
<dbReference type="PANTHER" id="PTHR38048">
    <property type="entry name" value="EXPRESSED PROTEIN"/>
    <property type="match status" value="1"/>
</dbReference>
<feature type="domain" description="Hemerythrin-like" evidence="1">
    <location>
        <begin position="10"/>
        <end position="135"/>
    </location>
</feature>
<name>A0A4R0RM29_9APHY</name>
<organism evidence="2 3">
    <name type="scientific">Steccherinum ochraceum</name>
    <dbReference type="NCBI Taxonomy" id="92696"/>
    <lineage>
        <taxon>Eukaryota</taxon>
        <taxon>Fungi</taxon>
        <taxon>Dikarya</taxon>
        <taxon>Basidiomycota</taxon>
        <taxon>Agaricomycotina</taxon>
        <taxon>Agaricomycetes</taxon>
        <taxon>Polyporales</taxon>
        <taxon>Steccherinaceae</taxon>
        <taxon>Steccherinum</taxon>
    </lineage>
</organism>
<keyword evidence="3" id="KW-1185">Reference proteome</keyword>
<dbReference type="AlphaFoldDB" id="A0A4R0RM29"/>
<accession>A0A4R0RM29</accession>
<proteinExistence type="predicted"/>
<dbReference type="Gene3D" id="1.20.120.520">
    <property type="entry name" value="nmb1532 protein domain like"/>
    <property type="match status" value="1"/>
</dbReference>
<reference evidence="2 3" key="1">
    <citation type="submission" date="2018-11" db="EMBL/GenBank/DDBJ databases">
        <title>Genome assembly of Steccherinum ochraceum LE-BIN_3174, the white-rot fungus of the Steccherinaceae family (The Residual Polyporoid clade, Polyporales, Basidiomycota).</title>
        <authorList>
            <person name="Fedorova T.V."/>
            <person name="Glazunova O.A."/>
            <person name="Landesman E.O."/>
            <person name="Moiseenko K.V."/>
            <person name="Psurtseva N.V."/>
            <person name="Savinova O.S."/>
            <person name="Shakhova N.V."/>
            <person name="Tyazhelova T.V."/>
            <person name="Vasina D.V."/>
        </authorList>
    </citation>
    <scope>NUCLEOTIDE SEQUENCE [LARGE SCALE GENOMIC DNA]</scope>
    <source>
        <strain evidence="2 3">LE-BIN_3174</strain>
    </source>
</reference>
<protein>
    <recommendedName>
        <fullName evidence="1">Hemerythrin-like domain-containing protein</fullName>
    </recommendedName>
</protein>
<dbReference type="CDD" id="cd12108">
    <property type="entry name" value="Hr-like"/>
    <property type="match status" value="1"/>
</dbReference>
<dbReference type="EMBL" id="RWJN01000033">
    <property type="protein sequence ID" value="TCD69800.1"/>
    <property type="molecule type" value="Genomic_DNA"/>
</dbReference>
<evidence type="ECO:0000259" key="1">
    <source>
        <dbReference type="Pfam" id="PF01814"/>
    </source>
</evidence>
<dbReference type="OrthoDB" id="10044044at2759"/>
<dbReference type="InterPro" id="IPR012312">
    <property type="entry name" value="Hemerythrin-like"/>
</dbReference>
<dbReference type="PANTHER" id="PTHR38048:SF1">
    <property type="entry name" value="HEMERYTHRIN-LIKE DOMAIN-CONTAINING PROTEIN"/>
    <property type="match status" value="1"/>
</dbReference>
<evidence type="ECO:0000313" key="2">
    <source>
        <dbReference type="EMBL" id="TCD69800.1"/>
    </source>
</evidence>